<keyword evidence="5" id="KW-1185">Reference proteome</keyword>
<name>A0A1Q4HF77_9MYCO</name>
<organism evidence="3 5">
    <name type="scientific">Mycolicibacterium diernhoferi</name>
    <dbReference type="NCBI Taxonomy" id="1801"/>
    <lineage>
        <taxon>Bacteria</taxon>
        <taxon>Bacillati</taxon>
        <taxon>Actinomycetota</taxon>
        <taxon>Actinomycetes</taxon>
        <taxon>Mycobacteriales</taxon>
        <taxon>Mycobacteriaceae</taxon>
        <taxon>Mycolicibacterium</taxon>
    </lineage>
</organism>
<evidence type="ECO:0000313" key="3">
    <source>
        <dbReference type="EMBL" id="PEG51258.1"/>
    </source>
</evidence>
<evidence type="ECO:0000313" key="5">
    <source>
        <dbReference type="Proteomes" id="UP000220340"/>
    </source>
</evidence>
<feature type="compositionally biased region" description="Low complexity" evidence="1">
    <location>
        <begin position="398"/>
        <end position="419"/>
    </location>
</feature>
<protein>
    <recommendedName>
        <fullName evidence="6">PE-PGRS family protein</fullName>
    </recommendedName>
</protein>
<evidence type="ECO:0000256" key="1">
    <source>
        <dbReference type="SAM" id="MobiDB-lite"/>
    </source>
</evidence>
<dbReference type="Proteomes" id="UP000220340">
    <property type="component" value="Unassembled WGS sequence"/>
</dbReference>
<dbReference type="Proteomes" id="UP000191039">
    <property type="component" value="Unassembled WGS sequence"/>
</dbReference>
<dbReference type="EMBL" id="MIJD01000089">
    <property type="protein sequence ID" value="OPE54391.1"/>
    <property type="molecule type" value="Genomic_DNA"/>
</dbReference>
<proteinExistence type="predicted"/>
<sequence>MAFVGAGAIALTPVQPITPTLQPVAAPAAVVVSSAPVELAALVNPIVLWAEALGETAGNVRSLATTVLQDPVPILEAFLRNQIAAGSTLVDVLVPVARDLITGFAKVPQATIAAVRTILSGQIFQGVGELATVLITPIAGAMFPLLFSGGLDKITAILQNPFENISRVIGRVVSAQTLIGVGLPLLTDLIAPMLQIGATAQAIFDGLKARNLEAVINAIISFPSDMFNTILNGSSNPMIGNGGLLGPNGLLAGLLGLRKGIADVIEPAPATPQHPPAPLAPAAAGSFADASAPPANDVPDAGAYTVNVSLDAGPEDDGAAEGALAVSDAGEATDAGAGVEDEVVEDVIAEDEVVEDDVTAPADEEDVAGPAEEEGEARTALTESEDAGDTADNDNSESNGAVGNKANGGNAANDAANDNAGDDGGDDNASNDNASSDNGGDE</sequence>
<reference evidence="2 4" key="1">
    <citation type="submission" date="2016-09" db="EMBL/GenBank/DDBJ databases">
        <title>genome sequences of unsequenced Mycobacteria.</title>
        <authorList>
            <person name="Greninger A.L."/>
            <person name="Jerome K.R."/>
            <person name="Mcnair B."/>
            <person name="Wallis C."/>
            <person name="Fang F."/>
        </authorList>
    </citation>
    <scope>NUCLEOTIDE SEQUENCE [LARGE SCALE GENOMIC DNA]</scope>
    <source>
        <strain evidence="2 4">BM1</strain>
    </source>
</reference>
<gene>
    <name evidence="2" type="ORF">BV510_10525</name>
    <name evidence="3" type="ORF">CRI78_27460</name>
</gene>
<feature type="compositionally biased region" description="Pro residues" evidence="1">
    <location>
        <begin position="269"/>
        <end position="279"/>
    </location>
</feature>
<feature type="compositionally biased region" description="Acidic residues" evidence="1">
    <location>
        <begin position="383"/>
        <end position="395"/>
    </location>
</feature>
<feature type="region of interest" description="Disordered" evidence="1">
    <location>
        <begin position="351"/>
        <end position="442"/>
    </location>
</feature>
<feature type="region of interest" description="Disordered" evidence="1">
    <location>
        <begin position="267"/>
        <end position="299"/>
    </location>
</feature>
<dbReference type="EMBL" id="PDCR01000059">
    <property type="protein sequence ID" value="PEG51258.1"/>
    <property type="molecule type" value="Genomic_DNA"/>
</dbReference>
<evidence type="ECO:0000313" key="4">
    <source>
        <dbReference type="Proteomes" id="UP000191039"/>
    </source>
</evidence>
<feature type="compositionally biased region" description="Low complexity" evidence="1">
    <location>
        <begin position="280"/>
        <end position="295"/>
    </location>
</feature>
<evidence type="ECO:0008006" key="6">
    <source>
        <dbReference type="Google" id="ProtNLM"/>
    </source>
</evidence>
<comment type="caution">
    <text evidence="3">The sequence shown here is derived from an EMBL/GenBank/DDBJ whole genome shotgun (WGS) entry which is preliminary data.</text>
</comment>
<evidence type="ECO:0000313" key="2">
    <source>
        <dbReference type="EMBL" id="OPE54391.1"/>
    </source>
</evidence>
<feature type="compositionally biased region" description="Acidic residues" evidence="1">
    <location>
        <begin position="351"/>
        <end position="375"/>
    </location>
</feature>
<accession>A0A1Q4HF77</accession>
<dbReference type="AlphaFoldDB" id="A0A1Q4HF77"/>
<reference evidence="3 5" key="2">
    <citation type="submission" date="2017-10" db="EMBL/GenBank/DDBJ databases">
        <title>The new phylogeny of genus Mycobacterium.</title>
        <authorList>
            <person name="Tortoli E."/>
            <person name="Trovato A."/>
            <person name="Cirillo D.M."/>
        </authorList>
    </citation>
    <scope>NUCLEOTIDE SEQUENCE [LARGE SCALE GENOMIC DNA]</scope>
    <source>
        <strain evidence="3 5">IP141170001</strain>
    </source>
</reference>
<feature type="compositionally biased region" description="Low complexity" evidence="1">
    <location>
        <begin position="427"/>
        <end position="442"/>
    </location>
</feature>